<reference evidence="2 3" key="1">
    <citation type="submission" date="2019-11" db="EMBL/GenBank/DDBJ databases">
        <title>Whole genome sequence of Oryza granulata.</title>
        <authorList>
            <person name="Li W."/>
        </authorList>
    </citation>
    <scope>NUCLEOTIDE SEQUENCE [LARGE SCALE GENOMIC DNA]</scope>
    <source>
        <strain evidence="3">cv. Menghai</strain>
        <tissue evidence="2">Leaf</tissue>
    </source>
</reference>
<dbReference type="Proteomes" id="UP000479710">
    <property type="component" value="Unassembled WGS sequence"/>
</dbReference>
<keyword evidence="3" id="KW-1185">Reference proteome</keyword>
<feature type="compositionally biased region" description="Polar residues" evidence="1">
    <location>
        <begin position="89"/>
        <end position="99"/>
    </location>
</feature>
<evidence type="ECO:0000313" key="3">
    <source>
        <dbReference type="Proteomes" id="UP000479710"/>
    </source>
</evidence>
<evidence type="ECO:0000313" key="2">
    <source>
        <dbReference type="EMBL" id="KAF0899832.1"/>
    </source>
</evidence>
<protein>
    <submittedName>
        <fullName evidence="2">Uncharacterized protein</fullName>
    </submittedName>
</protein>
<feature type="region of interest" description="Disordered" evidence="1">
    <location>
        <begin position="80"/>
        <end position="112"/>
    </location>
</feature>
<feature type="region of interest" description="Disordered" evidence="1">
    <location>
        <begin position="1"/>
        <end position="41"/>
    </location>
</feature>
<name>A0A6G1CI17_9ORYZ</name>
<dbReference type="EMBL" id="SPHZ02000009">
    <property type="protein sequence ID" value="KAF0899832.1"/>
    <property type="molecule type" value="Genomic_DNA"/>
</dbReference>
<organism evidence="2 3">
    <name type="scientific">Oryza meyeriana var. granulata</name>
    <dbReference type="NCBI Taxonomy" id="110450"/>
    <lineage>
        <taxon>Eukaryota</taxon>
        <taxon>Viridiplantae</taxon>
        <taxon>Streptophyta</taxon>
        <taxon>Embryophyta</taxon>
        <taxon>Tracheophyta</taxon>
        <taxon>Spermatophyta</taxon>
        <taxon>Magnoliopsida</taxon>
        <taxon>Liliopsida</taxon>
        <taxon>Poales</taxon>
        <taxon>Poaceae</taxon>
        <taxon>BOP clade</taxon>
        <taxon>Oryzoideae</taxon>
        <taxon>Oryzeae</taxon>
        <taxon>Oryzinae</taxon>
        <taxon>Oryza</taxon>
        <taxon>Oryza meyeriana</taxon>
    </lineage>
</organism>
<sequence length="112" mass="11118">MRTIAAGLGDDDNGASEIDDGVGGSARTVAASPTGGDGGNTRLLLSAISTSGATAPHLSLHPLPLQLDLAQGPPDLVGWMEWEGDDDNTSGGSSREINNTGGGSSVVVSCSR</sequence>
<accession>A0A6G1CI17</accession>
<evidence type="ECO:0000256" key="1">
    <source>
        <dbReference type="SAM" id="MobiDB-lite"/>
    </source>
</evidence>
<comment type="caution">
    <text evidence="2">The sequence shown here is derived from an EMBL/GenBank/DDBJ whole genome shotgun (WGS) entry which is preliminary data.</text>
</comment>
<gene>
    <name evidence="2" type="ORF">E2562_024865</name>
</gene>
<feature type="compositionally biased region" description="Acidic residues" evidence="1">
    <location>
        <begin position="9"/>
        <end position="20"/>
    </location>
</feature>
<proteinExistence type="predicted"/>
<dbReference type="AlphaFoldDB" id="A0A6G1CI17"/>